<dbReference type="RefSeq" id="WP_282000811.1">
    <property type="nucleotide sequence ID" value="NZ_AP027151.1"/>
</dbReference>
<dbReference type="Gene3D" id="3.30.2010.10">
    <property type="entry name" value="Metalloproteases ('zincins'), catalytic domain"/>
    <property type="match status" value="1"/>
</dbReference>
<dbReference type="Pfam" id="PF01435">
    <property type="entry name" value="Peptidase_M48"/>
    <property type="match status" value="1"/>
</dbReference>
<keyword evidence="7" id="KW-0472">Membrane</keyword>
<dbReference type="PANTHER" id="PTHR22726">
    <property type="entry name" value="METALLOENDOPEPTIDASE OMA1"/>
    <property type="match status" value="1"/>
</dbReference>
<feature type="domain" description="DUF7092" evidence="9">
    <location>
        <begin position="6"/>
        <end position="79"/>
    </location>
</feature>
<evidence type="ECO:0000259" key="8">
    <source>
        <dbReference type="Pfam" id="PF01435"/>
    </source>
</evidence>
<dbReference type="PANTHER" id="PTHR22726:SF1">
    <property type="entry name" value="METALLOENDOPEPTIDASE OMA1, MITOCHONDRIAL"/>
    <property type="match status" value="1"/>
</dbReference>
<dbReference type="Proteomes" id="UP001317705">
    <property type="component" value="Chromosome"/>
</dbReference>
<name>A0ABM8ER18_9BACT</name>
<evidence type="ECO:0000313" key="10">
    <source>
        <dbReference type="EMBL" id="BDV44718.1"/>
    </source>
</evidence>
<keyword evidence="5 6" id="KW-0482">Metalloprotease</keyword>
<dbReference type="EMBL" id="AP027151">
    <property type="protein sequence ID" value="BDV44718.1"/>
    <property type="molecule type" value="Genomic_DNA"/>
</dbReference>
<dbReference type="InterPro" id="IPR051156">
    <property type="entry name" value="Mito/Outer_Membr_Metalloprot"/>
</dbReference>
<keyword evidence="2" id="KW-0479">Metal-binding</keyword>
<accession>A0ABM8ER18</accession>
<keyword evidence="7" id="KW-0812">Transmembrane</keyword>
<feature type="domain" description="Peptidase M48" evidence="8">
    <location>
        <begin position="160"/>
        <end position="342"/>
    </location>
</feature>
<evidence type="ECO:0000259" key="9">
    <source>
        <dbReference type="Pfam" id="PF23368"/>
    </source>
</evidence>
<sequence length="348" mass="38075">MSGVWGIFYDGVSSAQRRVFLAVEDGRLVLRGDGLTRSAPLAELTVDPRLGTVRRAIRFADGALCEVSDDRFLDGLLSRQGRGRAATFLHRWERSIPRALAALAVMVAVIWLFFAYGIPFLAKKVAYAIPPATEVTLGRESLAMLDKLVFAPTRLPAARRREITALFRRMVDERPETRGYHLEFRASPEMGANALALPSGIIVVTDALVPLAKNDDELAAVLAHEIGHVRYRHALRQVLQNSAAGLIMAAVTGDIFSATSLSAGLPTALVDAKFSRDFETEADDAAVVYLKAHHIPLQRFADILGRLEADHAKRAAAGKPEERSFSDYFASHPVTAERIKRILAGGRL</sequence>
<reference evidence="10 11" key="1">
    <citation type="submission" date="2022-12" db="EMBL/GenBank/DDBJ databases">
        <title>Polyphasic characterization of Geotalea uranireducens NIT-SL11 newly isolated from a complex of sewage sludge and microbially reduced graphene oxide.</title>
        <authorList>
            <person name="Xie L."/>
            <person name="Yoshida N."/>
            <person name="Meng L."/>
        </authorList>
    </citation>
    <scope>NUCLEOTIDE SEQUENCE [LARGE SCALE GENOMIC DNA]</scope>
    <source>
        <strain evidence="10 11">NIT-SL11</strain>
    </source>
</reference>
<comment type="similarity">
    <text evidence="6">Belongs to the peptidase M48 family.</text>
</comment>
<dbReference type="CDD" id="cd07332">
    <property type="entry name" value="M48C_Oma1_like"/>
    <property type="match status" value="1"/>
</dbReference>
<evidence type="ECO:0000256" key="1">
    <source>
        <dbReference type="ARBA" id="ARBA00022670"/>
    </source>
</evidence>
<organism evidence="10 11">
    <name type="scientific">Geotalea uraniireducens</name>
    <dbReference type="NCBI Taxonomy" id="351604"/>
    <lineage>
        <taxon>Bacteria</taxon>
        <taxon>Pseudomonadati</taxon>
        <taxon>Thermodesulfobacteriota</taxon>
        <taxon>Desulfuromonadia</taxon>
        <taxon>Geobacterales</taxon>
        <taxon>Geobacteraceae</taxon>
        <taxon>Geotalea</taxon>
    </lineage>
</organism>
<keyword evidence="7" id="KW-1133">Transmembrane helix</keyword>
<dbReference type="InterPro" id="IPR001915">
    <property type="entry name" value="Peptidase_M48"/>
</dbReference>
<evidence type="ECO:0000256" key="3">
    <source>
        <dbReference type="ARBA" id="ARBA00022801"/>
    </source>
</evidence>
<keyword evidence="1 6" id="KW-0645">Protease</keyword>
<keyword evidence="11" id="KW-1185">Reference proteome</keyword>
<evidence type="ECO:0000313" key="11">
    <source>
        <dbReference type="Proteomes" id="UP001317705"/>
    </source>
</evidence>
<proteinExistence type="inferred from homology"/>
<evidence type="ECO:0000256" key="4">
    <source>
        <dbReference type="ARBA" id="ARBA00022833"/>
    </source>
</evidence>
<evidence type="ECO:0000256" key="2">
    <source>
        <dbReference type="ARBA" id="ARBA00022723"/>
    </source>
</evidence>
<dbReference type="Pfam" id="PF23368">
    <property type="entry name" value="DUF7092"/>
    <property type="match status" value="1"/>
</dbReference>
<comment type="cofactor">
    <cofactor evidence="6">
        <name>Zn(2+)</name>
        <dbReference type="ChEBI" id="CHEBI:29105"/>
    </cofactor>
    <text evidence="6">Binds 1 zinc ion per subunit.</text>
</comment>
<evidence type="ECO:0000256" key="7">
    <source>
        <dbReference type="SAM" id="Phobius"/>
    </source>
</evidence>
<feature type="transmembrane region" description="Helical" evidence="7">
    <location>
        <begin position="99"/>
        <end position="122"/>
    </location>
</feature>
<keyword evidence="3 6" id="KW-0378">Hydrolase</keyword>
<protein>
    <submittedName>
        <fullName evidence="10">Peptidase M48</fullName>
    </submittedName>
</protein>
<dbReference type="InterPro" id="IPR055518">
    <property type="entry name" value="DUF7092"/>
</dbReference>
<keyword evidence="4 6" id="KW-0862">Zinc</keyword>
<evidence type="ECO:0000256" key="6">
    <source>
        <dbReference type="RuleBase" id="RU003983"/>
    </source>
</evidence>
<evidence type="ECO:0000256" key="5">
    <source>
        <dbReference type="ARBA" id="ARBA00023049"/>
    </source>
</evidence>
<gene>
    <name evidence="10" type="ORF">GURASL_36410</name>
</gene>